<evidence type="ECO:0000256" key="10">
    <source>
        <dbReference type="RuleBase" id="RU364128"/>
    </source>
</evidence>
<evidence type="ECO:0000256" key="7">
    <source>
        <dbReference type="ARBA" id="ARBA00023128"/>
    </source>
</evidence>
<accession>A0A0F2M5F8</accession>
<keyword evidence="5 10" id="KW-1133">Transmembrane helix</keyword>
<feature type="region of interest" description="Disordered" evidence="12">
    <location>
        <begin position="66"/>
        <end position="91"/>
    </location>
</feature>
<comment type="subunit">
    <text evidence="10">Homooligomer.</text>
</comment>
<evidence type="ECO:0000256" key="12">
    <source>
        <dbReference type="SAM" id="MobiDB-lite"/>
    </source>
</evidence>
<feature type="coiled-coil region" evidence="11">
    <location>
        <begin position="395"/>
        <end position="422"/>
    </location>
</feature>
<feature type="transmembrane region" description="Helical" evidence="10">
    <location>
        <begin position="596"/>
        <end position="618"/>
    </location>
</feature>
<dbReference type="PANTHER" id="PTHR31961:SF3">
    <property type="entry name" value="SENSITIVE TO HIGH EXPRESSION PROTEIN 9, MITOCHONDRIAL"/>
    <property type="match status" value="1"/>
</dbReference>
<feature type="compositionally biased region" description="Pro residues" evidence="12">
    <location>
        <begin position="210"/>
        <end position="228"/>
    </location>
</feature>
<evidence type="ECO:0000256" key="4">
    <source>
        <dbReference type="ARBA" id="ARBA00022946"/>
    </source>
</evidence>
<dbReference type="GO" id="GO:0005743">
    <property type="term" value="C:mitochondrial inner membrane"/>
    <property type="evidence" value="ECO:0007669"/>
    <property type="project" value="UniProtKB-SubCell"/>
</dbReference>
<dbReference type="EMBL" id="AXCR01000007">
    <property type="protein sequence ID" value="KJR84339.1"/>
    <property type="molecule type" value="Genomic_DNA"/>
</dbReference>
<dbReference type="KEGG" id="ssck:SPSK_08858"/>
<feature type="region of interest" description="Disordered" evidence="12">
    <location>
        <begin position="188"/>
        <end position="290"/>
    </location>
</feature>
<dbReference type="PANTHER" id="PTHR31961">
    <property type="entry name" value="SENSITIVE TO HIGH EXPRESSION PROTEIN 9, MITOCHONDRIAL"/>
    <property type="match status" value="1"/>
</dbReference>
<keyword evidence="6 11" id="KW-0175">Coiled coil</keyword>
<gene>
    <name evidence="13" type="ORF">SPSK_08858</name>
</gene>
<feature type="compositionally biased region" description="Basic and acidic residues" evidence="12">
    <location>
        <begin position="237"/>
        <end position="255"/>
    </location>
</feature>
<evidence type="ECO:0000256" key="2">
    <source>
        <dbReference type="ARBA" id="ARBA00022692"/>
    </source>
</evidence>
<evidence type="ECO:0000256" key="5">
    <source>
        <dbReference type="ARBA" id="ARBA00022989"/>
    </source>
</evidence>
<evidence type="ECO:0000256" key="6">
    <source>
        <dbReference type="ARBA" id="ARBA00023054"/>
    </source>
</evidence>
<sequence length="619" mass="66885">MPTRSSRPEAGQTNRPEPGTNKLDDCLSCATKRQQCIWSNLNDNWNTTASTTARPLLSKISRRTTWTSDGEASQVHASSSRPSLFDGIDTTPRRNKKVASIAIGACAGMAARAGACPAAAGRMGRQLKTTLLKSAMPGRTTLELAGVWPQRTARHVVSVPQRGMAMSAARSSVGSRAVFCPRCDHPAGRWYSSSSDKPPKDDTLPSIIHAPPPPESPLPASSQPPPLPNTDAPSAPKSDEPQPHAETAETDKVKMEGASATAKQPPAAANSKSETAADDSSSSSSLPSFVESRRSALNARFSRFMDDLQARFVSASQTLSDLTGYTAIEHIKANNARLETDLATAQADLRVARRAYQAVNERRAATQREVTTLLARKDSWAPPDLERFTVLYRQDHELETSAQRAVEQLKEAEADESRLSAALTSGILKRYHEEQVWSDRIRRQSTWGTWGLMGLNVILFIILQVVAEPWRRRRLMRGIAEAESGVLEDVRKELADVRAALATVSGAAVSTTGPADIPLAGDADAAAVDLSLAEQPTLTSTADALPSPPLRLQLFTLSWPTSWHDVVAFGPDPVRWKAWAQDIASERTVNVRMRDVSIVALQSAIAGAVFVGGLVLAFR</sequence>
<dbReference type="GeneID" id="27670721"/>
<dbReference type="GO" id="GO:0007007">
    <property type="term" value="P:inner mitochondrial membrane organization"/>
    <property type="evidence" value="ECO:0007669"/>
    <property type="project" value="TreeGrafter"/>
</dbReference>
<evidence type="ECO:0000256" key="8">
    <source>
        <dbReference type="ARBA" id="ARBA00023136"/>
    </source>
</evidence>
<comment type="subcellular location">
    <subcellularLocation>
        <location evidence="10">Mitochondrion inner membrane</location>
        <topology evidence="10">Multi-pass membrane protein</topology>
    </subcellularLocation>
</comment>
<evidence type="ECO:0000256" key="3">
    <source>
        <dbReference type="ARBA" id="ARBA00022792"/>
    </source>
</evidence>
<organism evidence="13 14">
    <name type="scientific">Sporothrix schenckii 1099-18</name>
    <dbReference type="NCBI Taxonomy" id="1397361"/>
    <lineage>
        <taxon>Eukaryota</taxon>
        <taxon>Fungi</taxon>
        <taxon>Dikarya</taxon>
        <taxon>Ascomycota</taxon>
        <taxon>Pezizomycotina</taxon>
        <taxon>Sordariomycetes</taxon>
        <taxon>Sordariomycetidae</taxon>
        <taxon>Ophiostomatales</taxon>
        <taxon>Ophiostomataceae</taxon>
        <taxon>Sporothrix</taxon>
    </lineage>
</organism>
<proteinExistence type="inferred from homology"/>
<protein>
    <recommendedName>
        <fullName evidence="10">Sensitive to high expression protein 9, mitochondrial</fullName>
    </recommendedName>
</protein>
<dbReference type="RefSeq" id="XP_016587015.1">
    <property type="nucleotide sequence ID" value="XM_016735444.1"/>
</dbReference>
<evidence type="ECO:0000313" key="13">
    <source>
        <dbReference type="EMBL" id="KJR84339.1"/>
    </source>
</evidence>
<reference evidence="13 14" key="2">
    <citation type="journal article" date="2015" name="Eukaryot. Cell">
        <title>Asexual propagation of a virulent clone complex in a human and feline outbreak of sporotrichosis.</title>
        <authorList>
            <person name="Teixeira Mde M."/>
            <person name="Rodrigues A.M."/>
            <person name="Tsui C.K."/>
            <person name="de Almeida L.G."/>
            <person name="Van Diepeningen A.D."/>
            <person name="van den Ende B.G."/>
            <person name="Fernandes G.F."/>
            <person name="Kano R."/>
            <person name="Hamelin R.C."/>
            <person name="Lopes-Bezerra L.M."/>
            <person name="Vasconcelos A.T."/>
            <person name="de Hoog S."/>
            <person name="de Camargo Z.P."/>
            <person name="Felipe M.S."/>
        </authorList>
    </citation>
    <scope>NUCLEOTIDE SEQUENCE [LARGE SCALE GENOMIC DNA]</scope>
    <source>
        <strain evidence="13 14">1099-18</strain>
    </source>
</reference>
<dbReference type="VEuPathDB" id="FungiDB:SPSK_08858"/>
<feature type="compositionally biased region" description="Polar residues" evidence="12">
    <location>
        <begin position="66"/>
        <end position="82"/>
    </location>
</feature>
<evidence type="ECO:0000256" key="11">
    <source>
        <dbReference type="SAM" id="Coils"/>
    </source>
</evidence>
<feature type="compositionally biased region" description="Low complexity" evidence="12">
    <location>
        <begin position="258"/>
        <end position="290"/>
    </location>
</feature>
<feature type="transmembrane region" description="Helical" evidence="10">
    <location>
        <begin position="447"/>
        <end position="467"/>
    </location>
</feature>
<comment type="caution">
    <text evidence="13">The sequence shown here is derived from an EMBL/GenBank/DDBJ whole genome shotgun (WGS) entry which is preliminary data.</text>
</comment>
<evidence type="ECO:0000256" key="9">
    <source>
        <dbReference type="ARBA" id="ARBA00024807"/>
    </source>
</evidence>
<evidence type="ECO:0000256" key="1">
    <source>
        <dbReference type="ARBA" id="ARBA00007472"/>
    </source>
</evidence>
<reference evidence="13 14" key="1">
    <citation type="journal article" date="2014" name="BMC Genomics">
        <title>Comparative genomics of the major fungal agents of human and animal Sporotrichosis: Sporothrix schenckii and Sporothrix brasiliensis.</title>
        <authorList>
            <person name="Teixeira M.M."/>
            <person name="de Almeida L.G."/>
            <person name="Kubitschek-Barreira P."/>
            <person name="Alves F.L."/>
            <person name="Kioshima E.S."/>
            <person name="Abadio A.K."/>
            <person name="Fernandes L."/>
            <person name="Derengowski L.S."/>
            <person name="Ferreira K.S."/>
            <person name="Souza R.C."/>
            <person name="Ruiz J.C."/>
            <person name="de Andrade N.C."/>
            <person name="Paes H.C."/>
            <person name="Nicola A.M."/>
            <person name="Albuquerque P."/>
            <person name="Gerber A.L."/>
            <person name="Martins V.P."/>
            <person name="Peconick L.D."/>
            <person name="Neto A.V."/>
            <person name="Chaucanez C.B."/>
            <person name="Silva P.A."/>
            <person name="Cunha O.L."/>
            <person name="de Oliveira F.F."/>
            <person name="dos Santos T.C."/>
            <person name="Barros A.L."/>
            <person name="Soares M.A."/>
            <person name="de Oliveira L.M."/>
            <person name="Marini M.M."/>
            <person name="Villalobos-Duno H."/>
            <person name="Cunha M.M."/>
            <person name="de Hoog S."/>
            <person name="da Silveira J.F."/>
            <person name="Henrissat B."/>
            <person name="Nino-Vega G.A."/>
            <person name="Cisalpino P.S."/>
            <person name="Mora-Montes H.M."/>
            <person name="Almeida S.R."/>
            <person name="Stajich J.E."/>
            <person name="Lopes-Bezerra L.M."/>
            <person name="Vasconcelos A.T."/>
            <person name="Felipe M.S."/>
        </authorList>
    </citation>
    <scope>NUCLEOTIDE SEQUENCE [LARGE SCALE GENOMIC DNA]</scope>
    <source>
        <strain evidence="13 14">1099-18</strain>
    </source>
</reference>
<dbReference type="OrthoDB" id="5595506at2759"/>
<keyword evidence="3 10" id="KW-0999">Mitochondrion inner membrane</keyword>
<feature type="region of interest" description="Disordered" evidence="12">
    <location>
        <begin position="1"/>
        <end position="23"/>
    </location>
</feature>
<dbReference type="AlphaFoldDB" id="A0A0F2M5F8"/>
<dbReference type="InterPro" id="IPR008839">
    <property type="entry name" value="MDM33_fungi"/>
</dbReference>
<dbReference type="Pfam" id="PF05546">
    <property type="entry name" value="She9_MDM33"/>
    <property type="match status" value="1"/>
</dbReference>
<keyword evidence="8 10" id="KW-0472">Membrane</keyword>
<feature type="coiled-coil region" evidence="11">
    <location>
        <begin position="328"/>
        <end position="369"/>
    </location>
</feature>
<evidence type="ECO:0000313" key="14">
    <source>
        <dbReference type="Proteomes" id="UP000033710"/>
    </source>
</evidence>
<keyword evidence="4 10" id="KW-0809">Transit peptide</keyword>
<comment type="similarity">
    <text evidence="1 10">Belongs to the SHE9 family.</text>
</comment>
<name>A0A0F2M5F8_SPOSC</name>
<dbReference type="Proteomes" id="UP000033710">
    <property type="component" value="Unassembled WGS sequence"/>
</dbReference>
<keyword evidence="2 10" id="KW-0812">Transmembrane</keyword>
<comment type="function">
    <text evidence="9">Required for the maintenance of the structure of the mitochondrial inner membrane. Involved in mitochondrial morphology. Causes growth arrest when highly overexpressed.</text>
</comment>
<keyword evidence="7 10" id="KW-0496">Mitochondrion</keyword>